<dbReference type="Proteomes" id="UP000033109">
    <property type="component" value="Chromosome"/>
</dbReference>
<gene>
    <name evidence="3" type="ORF">PKOR_17760</name>
</gene>
<sequence length="307" mass="34809">MNTINRLMVGLDLTAMDQTMVDYAAFLSQVLQIEKVYFIHVEKSLEVPGELMRNLQLNNVPADEGIREMIMTKVGPVFSQIPHIEAEVLVEEGTPVKELLHWAKVKHIDLILMGRKLRMRGTGVLAQKLLRTSRISVLFVPETFQPRLNNVVVSVDFSEYSEMALERVLKVAAAKPDINVICLHAYQVPTGYITLGMSYEAFDQRMRDFAQQKYDQLLTHFPELRERAKLVLVRQEGDDDIGELVVLEAKRLRADMLVMGAKGMSAAALFVLGSVTEKILRHDMDIPLLVFKKRNEDMGFLDALLSP</sequence>
<dbReference type="PANTHER" id="PTHR46268:SF6">
    <property type="entry name" value="UNIVERSAL STRESS PROTEIN UP12"/>
    <property type="match status" value="1"/>
</dbReference>
<protein>
    <submittedName>
        <fullName evidence="3">Universal stress protein UspA</fullName>
    </submittedName>
</protein>
<dbReference type="OrthoDB" id="1522996at2"/>
<evidence type="ECO:0000256" key="1">
    <source>
        <dbReference type="ARBA" id="ARBA00008791"/>
    </source>
</evidence>
<dbReference type="EMBL" id="CP009621">
    <property type="protein sequence ID" value="AKD04602.1"/>
    <property type="molecule type" value="Genomic_DNA"/>
</dbReference>
<feature type="domain" description="UspA" evidence="2">
    <location>
        <begin position="5"/>
        <end position="141"/>
    </location>
</feature>
<feature type="domain" description="UspA" evidence="2">
    <location>
        <begin position="150"/>
        <end position="291"/>
    </location>
</feature>
<dbReference type="CDD" id="cd23659">
    <property type="entry name" value="USP_At3g01520-like"/>
    <property type="match status" value="1"/>
</dbReference>
<comment type="similarity">
    <text evidence="1">Belongs to the universal stress protein A family.</text>
</comment>
<dbReference type="PANTHER" id="PTHR46268">
    <property type="entry name" value="STRESS RESPONSE PROTEIN NHAX"/>
    <property type="match status" value="1"/>
</dbReference>
<name>A0A0E3UXW7_9BACT</name>
<dbReference type="AlphaFoldDB" id="A0A0E3UXW7"/>
<evidence type="ECO:0000259" key="2">
    <source>
        <dbReference type="Pfam" id="PF00582"/>
    </source>
</evidence>
<dbReference type="InterPro" id="IPR014729">
    <property type="entry name" value="Rossmann-like_a/b/a_fold"/>
</dbReference>
<proteinExistence type="inferred from homology"/>
<evidence type="ECO:0000313" key="3">
    <source>
        <dbReference type="EMBL" id="AKD04602.1"/>
    </source>
</evidence>
<dbReference type="STRING" id="400092.PKOR_17760"/>
<dbReference type="Pfam" id="PF00582">
    <property type="entry name" value="Usp"/>
    <property type="match status" value="2"/>
</dbReference>
<dbReference type="SUPFAM" id="SSF52402">
    <property type="entry name" value="Adenine nucleotide alpha hydrolases-like"/>
    <property type="match status" value="2"/>
</dbReference>
<dbReference type="PRINTS" id="PR01438">
    <property type="entry name" value="UNVRSLSTRESS"/>
</dbReference>
<dbReference type="KEGG" id="pko:PKOR_17760"/>
<dbReference type="RefSeq" id="WP_046312468.1">
    <property type="nucleotide sequence ID" value="NZ_CBCSCY010000013.1"/>
</dbReference>
<organism evidence="3 4">
    <name type="scientific">Pontibacter korlensis</name>
    <dbReference type="NCBI Taxonomy" id="400092"/>
    <lineage>
        <taxon>Bacteria</taxon>
        <taxon>Pseudomonadati</taxon>
        <taxon>Bacteroidota</taxon>
        <taxon>Cytophagia</taxon>
        <taxon>Cytophagales</taxon>
        <taxon>Hymenobacteraceae</taxon>
        <taxon>Pontibacter</taxon>
    </lineage>
</organism>
<reference evidence="3 4" key="1">
    <citation type="journal article" date="2015" name="Sci. Rep.">
        <title>Unraveling adaptation of Pontibacter korlensis to radiation and infertility in desert through complete genome and comparative transcriptomic analysis.</title>
        <authorList>
            <person name="Dai J."/>
            <person name="Dai W."/>
            <person name="Qiu C."/>
            <person name="Yang Z."/>
            <person name="Zhang Y."/>
            <person name="Zhou M."/>
            <person name="Zhang L."/>
            <person name="Fang C."/>
            <person name="Gao Q."/>
            <person name="Yang Q."/>
            <person name="Li X."/>
            <person name="Wang Z."/>
            <person name="Wang Z."/>
            <person name="Jia Z."/>
            <person name="Chen X."/>
        </authorList>
    </citation>
    <scope>NUCLEOTIDE SEQUENCE [LARGE SCALE GENOMIC DNA]</scope>
    <source>
        <strain evidence="3 4">X14-1T</strain>
    </source>
</reference>
<dbReference type="InterPro" id="IPR006016">
    <property type="entry name" value="UspA"/>
</dbReference>
<dbReference type="Gene3D" id="3.40.50.620">
    <property type="entry name" value="HUPs"/>
    <property type="match status" value="2"/>
</dbReference>
<dbReference type="InterPro" id="IPR006015">
    <property type="entry name" value="Universal_stress_UspA"/>
</dbReference>
<dbReference type="PATRIC" id="fig|400092.3.peg.3895"/>
<dbReference type="HOGENOM" id="CLU_049301_3_0_10"/>
<accession>A0A0E3UXW7</accession>
<dbReference type="CDD" id="cd00293">
    <property type="entry name" value="USP-like"/>
    <property type="match status" value="1"/>
</dbReference>
<keyword evidence="4" id="KW-1185">Reference proteome</keyword>
<evidence type="ECO:0000313" key="4">
    <source>
        <dbReference type="Proteomes" id="UP000033109"/>
    </source>
</evidence>